<proteinExistence type="inferred from homology"/>
<dbReference type="GO" id="GO:0043386">
    <property type="term" value="P:mycotoxin biosynthetic process"/>
    <property type="evidence" value="ECO:0007669"/>
    <property type="project" value="InterPro"/>
</dbReference>
<dbReference type="PANTHER" id="PTHR33365">
    <property type="entry name" value="YALI0B05434P"/>
    <property type="match status" value="1"/>
</dbReference>
<evidence type="ECO:0000313" key="8">
    <source>
        <dbReference type="EMBL" id="KAK4207030.1"/>
    </source>
</evidence>
<keyword evidence="5" id="KW-0472">Membrane</keyword>
<organism evidence="8 9">
    <name type="scientific">Rhypophila decipiens</name>
    <dbReference type="NCBI Taxonomy" id="261697"/>
    <lineage>
        <taxon>Eukaryota</taxon>
        <taxon>Fungi</taxon>
        <taxon>Dikarya</taxon>
        <taxon>Ascomycota</taxon>
        <taxon>Pezizomycotina</taxon>
        <taxon>Sordariomycetes</taxon>
        <taxon>Sordariomycetidae</taxon>
        <taxon>Sordariales</taxon>
        <taxon>Naviculisporaceae</taxon>
        <taxon>Rhypophila</taxon>
    </lineage>
</organism>
<keyword evidence="2" id="KW-0812">Transmembrane</keyword>
<comment type="caution">
    <text evidence="8">The sequence shown here is derived from an EMBL/GenBank/DDBJ whole genome shotgun (WGS) entry which is preliminary data.</text>
</comment>
<dbReference type="AlphaFoldDB" id="A0AAN6XUW6"/>
<evidence type="ECO:0000256" key="7">
    <source>
        <dbReference type="ARBA" id="ARBA00035112"/>
    </source>
</evidence>
<dbReference type="PANTHER" id="PTHR33365:SF14">
    <property type="entry name" value="TAT PATHWAY SIGNAL SEQUENCE"/>
    <property type="match status" value="1"/>
</dbReference>
<evidence type="ECO:0000256" key="3">
    <source>
        <dbReference type="ARBA" id="ARBA00022989"/>
    </source>
</evidence>
<gene>
    <name evidence="8" type="ORF">QBC37DRAFT_299603</name>
</gene>
<protein>
    <submittedName>
        <fullName evidence="8">Uncharacterized protein</fullName>
    </submittedName>
</protein>
<keyword evidence="6" id="KW-0325">Glycoprotein</keyword>
<reference evidence="8" key="2">
    <citation type="submission" date="2023-05" db="EMBL/GenBank/DDBJ databases">
        <authorList>
            <consortium name="Lawrence Berkeley National Laboratory"/>
            <person name="Steindorff A."/>
            <person name="Hensen N."/>
            <person name="Bonometti L."/>
            <person name="Westerberg I."/>
            <person name="Brannstrom I.O."/>
            <person name="Guillou S."/>
            <person name="Cros-Aarteil S."/>
            <person name="Calhoun S."/>
            <person name="Haridas S."/>
            <person name="Kuo A."/>
            <person name="Mondo S."/>
            <person name="Pangilinan J."/>
            <person name="Riley R."/>
            <person name="Labutti K."/>
            <person name="Andreopoulos B."/>
            <person name="Lipzen A."/>
            <person name="Chen C."/>
            <person name="Yanf M."/>
            <person name="Daum C."/>
            <person name="Ng V."/>
            <person name="Clum A."/>
            <person name="Ohm R."/>
            <person name="Martin F."/>
            <person name="Silar P."/>
            <person name="Natvig D."/>
            <person name="Lalanne C."/>
            <person name="Gautier V."/>
            <person name="Ament-Velasquez S.L."/>
            <person name="Kruys A."/>
            <person name="Hutchinson M.I."/>
            <person name="Powell A.J."/>
            <person name="Barry K."/>
            <person name="Miller A.N."/>
            <person name="Grigoriev I.V."/>
            <person name="Debuchy R."/>
            <person name="Gladieux P."/>
            <person name="Thoren M.H."/>
            <person name="Johannesson H."/>
        </authorList>
    </citation>
    <scope>NUCLEOTIDE SEQUENCE</scope>
    <source>
        <strain evidence="8">PSN293</strain>
    </source>
</reference>
<dbReference type="Pfam" id="PF11807">
    <property type="entry name" value="UstYa"/>
    <property type="match status" value="1"/>
</dbReference>
<dbReference type="Proteomes" id="UP001301769">
    <property type="component" value="Unassembled WGS sequence"/>
</dbReference>
<keyword evidence="9" id="KW-1185">Reference proteome</keyword>
<evidence type="ECO:0000256" key="1">
    <source>
        <dbReference type="ARBA" id="ARBA00004167"/>
    </source>
</evidence>
<dbReference type="InterPro" id="IPR021765">
    <property type="entry name" value="UstYa-like"/>
</dbReference>
<comment type="subcellular location">
    <subcellularLocation>
        <location evidence="1">Membrane</location>
        <topology evidence="1">Single-pass membrane protein</topology>
    </subcellularLocation>
</comment>
<evidence type="ECO:0000256" key="2">
    <source>
        <dbReference type="ARBA" id="ARBA00022692"/>
    </source>
</evidence>
<name>A0AAN6XUW6_9PEZI</name>
<reference evidence="8" key="1">
    <citation type="journal article" date="2023" name="Mol. Phylogenet. Evol.">
        <title>Genome-scale phylogeny and comparative genomics of the fungal order Sordariales.</title>
        <authorList>
            <person name="Hensen N."/>
            <person name="Bonometti L."/>
            <person name="Westerberg I."/>
            <person name="Brannstrom I.O."/>
            <person name="Guillou S."/>
            <person name="Cros-Aarteil S."/>
            <person name="Calhoun S."/>
            <person name="Haridas S."/>
            <person name="Kuo A."/>
            <person name="Mondo S."/>
            <person name="Pangilinan J."/>
            <person name="Riley R."/>
            <person name="LaButti K."/>
            <person name="Andreopoulos B."/>
            <person name="Lipzen A."/>
            <person name="Chen C."/>
            <person name="Yan M."/>
            <person name="Daum C."/>
            <person name="Ng V."/>
            <person name="Clum A."/>
            <person name="Steindorff A."/>
            <person name="Ohm R.A."/>
            <person name="Martin F."/>
            <person name="Silar P."/>
            <person name="Natvig D.O."/>
            <person name="Lalanne C."/>
            <person name="Gautier V."/>
            <person name="Ament-Velasquez S.L."/>
            <person name="Kruys A."/>
            <person name="Hutchinson M.I."/>
            <person name="Powell A.J."/>
            <person name="Barry K."/>
            <person name="Miller A.N."/>
            <person name="Grigoriev I.V."/>
            <person name="Debuchy R."/>
            <person name="Gladieux P."/>
            <person name="Hiltunen Thoren M."/>
            <person name="Johannesson H."/>
        </authorList>
    </citation>
    <scope>NUCLEOTIDE SEQUENCE</scope>
    <source>
        <strain evidence="8">PSN293</strain>
    </source>
</reference>
<keyword evidence="3" id="KW-1133">Transmembrane helix</keyword>
<evidence type="ECO:0000256" key="4">
    <source>
        <dbReference type="ARBA" id="ARBA00023026"/>
    </source>
</evidence>
<evidence type="ECO:0000256" key="5">
    <source>
        <dbReference type="ARBA" id="ARBA00023136"/>
    </source>
</evidence>
<dbReference type="EMBL" id="MU858326">
    <property type="protein sequence ID" value="KAK4207030.1"/>
    <property type="molecule type" value="Genomic_DNA"/>
</dbReference>
<evidence type="ECO:0000313" key="9">
    <source>
        <dbReference type="Proteomes" id="UP001301769"/>
    </source>
</evidence>
<dbReference type="GO" id="GO:0016020">
    <property type="term" value="C:membrane"/>
    <property type="evidence" value="ECO:0007669"/>
    <property type="project" value="UniProtKB-SubCell"/>
</dbReference>
<comment type="similarity">
    <text evidence="7">Belongs to the ustYa family.</text>
</comment>
<sequence>MLTCSTAPFLERLDLGEGVPRLEENELFDRPNAYKIYRGPPSKEVDDAWEAISEVGVVLISGDEVRKVGKDTSKTVKAPSHWGHGDDAYLAQVDGQHRIHCLNVLRKWMHYDHYFKPKLGENPGIIQLAHRDHCLVLLLQTLTCHVSLDVITHNWMDTQGYPVPDFNMNRKCMNHDRILEWQEKSRISMEQWDEIRPQEGDYVLPLWPELVELNKLHGYKVTYQNSTSFHDNGFEWGH</sequence>
<accession>A0AAN6XUW6</accession>
<keyword evidence="4" id="KW-0843">Virulence</keyword>
<evidence type="ECO:0000256" key="6">
    <source>
        <dbReference type="ARBA" id="ARBA00023180"/>
    </source>
</evidence>